<comment type="caution">
    <text evidence="2">The sequence shown here is derived from an EMBL/GenBank/DDBJ whole genome shotgun (WGS) entry which is preliminary data.</text>
</comment>
<dbReference type="InterPro" id="IPR058336">
    <property type="entry name" value="VP3-like_halobact-type"/>
</dbReference>
<evidence type="ECO:0000313" key="2">
    <source>
        <dbReference type="EMBL" id="ELZ03510.1"/>
    </source>
</evidence>
<organism evidence="2 3">
    <name type="scientific">Natrialba chahannaoensis JCM 10990</name>
    <dbReference type="NCBI Taxonomy" id="1227492"/>
    <lineage>
        <taxon>Archaea</taxon>
        <taxon>Methanobacteriati</taxon>
        <taxon>Methanobacteriota</taxon>
        <taxon>Stenosarchaea group</taxon>
        <taxon>Halobacteria</taxon>
        <taxon>Halobacteriales</taxon>
        <taxon>Natrialbaceae</taxon>
        <taxon>Natrialba</taxon>
    </lineage>
</organism>
<keyword evidence="3" id="KW-1185">Reference proteome</keyword>
<feature type="transmembrane region" description="Helical" evidence="1">
    <location>
        <begin position="112"/>
        <end position="130"/>
    </location>
</feature>
<dbReference type="AlphaFoldDB" id="M0AYF1"/>
<proteinExistence type="predicted"/>
<dbReference type="EMBL" id="AOIN01000030">
    <property type="protein sequence ID" value="ELZ03510.1"/>
    <property type="molecule type" value="Genomic_DNA"/>
</dbReference>
<dbReference type="Pfam" id="PF26064">
    <property type="entry name" value="DUF8023"/>
    <property type="match status" value="1"/>
</dbReference>
<dbReference type="RefSeq" id="WP_006166127.1">
    <property type="nucleotide sequence ID" value="NZ_AOIN01000030.1"/>
</dbReference>
<evidence type="ECO:0000313" key="3">
    <source>
        <dbReference type="Proteomes" id="UP000011693"/>
    </source>
</evidence>
<evidence type="ECO:0000256" key="1">
    <source>
        <dbReference type="SAM" id="Phobius"/>
    </source>
</evidence>
<name>M0AYF1_9EURY</name>
<keyword evidence="1" id="KW-1133">Transmembrane helix</keyword>
<feature type="transmembrane region" description="Helical" evidence="1">
    <location>
        <begin position="52"/>
        <end position="68"/>
    </location>
</feature>
<feature type="transmembrane region" description="Helical" evidence="1">
    <location>
        <begin position="80"/>
        <end position="100"/>
    </location>
</feature>
<keyword evidence="1" id="KW-0472">Membrane</keyword>
<sequence length="131" mass="13899">MANHHRNGGGLATRIGQLDIVTSLMLMILAVVGLFATGLMGEVQSLVETHEWVPVTGTLLALVLVFATSETQDPSQMEIWEMGIVAVSVLAVVDASFSALGYVNQYLGAHEPWTSVLILVILILAGAVLSQ</sequence>
<dbReference type="PATRIC" id="fig|1227492.4.peg.718"/>
<dbReference type="STRING" id="1227492.C482_03714"/>
<gene>
    <name evidence="2" type="ORF">C482_03714</name>
</gene>
<feature type="transmembrane region" description="Helical" evidence="1">
    <location>
        <begin position="20"/>
        <end position="40"/>
    </location>
</feature>
<protein>
    <submittedName>
        <fullName evidence="2">Uncharacterized protein</fullName>
    </submittedName>
</protein>
<reference evidence="2 3" key="1">
    <citation type="journal article" date="2014" name="PLoS Genet.">
        <title>Phylogenetically driven sequencing of extremely halophilic archaea reveals strategies for static and dynamic osmo-response.</title>
        <authorList>
            <person name="Becker E.A."/>
            <person name="Seitzer P.M."/>
            <person name="Tritt A."/>
            <person name="Larsen D."/>
            <person name="Krusor M."/>
            <person name="Yao A.I."/>
            <person name="Wu D."/>
            <person name="Madern D."/>
            <person name="Eisen J.A."/>
            <person name="Darling A.E."/>
            <person name="Facciotti M.T."/>
        </authorList>
    </citation>
    <scope>NUCLEOTIDE SEQUENCE [LARGE SCALE GENOMIC DNA]</scope>
    <source>
        <strain evidence="2 3">JCM 10990</strain>
    </source>
</reference>
<keyword evidence="1" id="KW-0812">Transmembrane</keyword>
<dbReference type="Proteomes" id="UP000011693">
    <property type="component" value="Unassembled WGS sequence"/>
</dbReference>
<accession>M0AYF1</accession>